<sequence length="182" mass="19759">MQLSSDVITSNGSVAVSAPVPPPTKSSTSSPPTLRCVACDLDCSSTEQLLAHLSGKRHAKRCKSVTIKQSVRKQPEGLAPPKAPKRRTFFRLPKHFPETSPEVLLHMEDALPLTRVSDALADLPFCTLSGNVQTISEEPAVKRPRSDLKSDQPSDRISDSVDTRFCGHLNCVLGRATKVSFL</sequence>
<feature type="region of interest" description="Disordered" evidence="4">
    <location>
        <begin position="1"/>
        <end position="31"/>
    </location>
</feature>
<feature type="domain" description="Zinc finger double-stranded RNA binding" evidence="5">
    <location>
        <begin position="35"/>
        <end position="58"/>
    </location>
</feature>
<evidence type="ECO:0000256" key="1">
    <source>
        <dbReference type="ARBA" id="ARBA00022723"/>
    </source>
</evidence>
<keyword evidence="2" id="KW-0863">Zinc-finger</keyword>
<dbReference type="Proteomes" id="UP000728185">
    <property type="component" value="Unassembled WGS sequence"/>
</dbReference>
<name>A0A8E0RNP3_9TREM</name>
<dbReference type="Gene3D" id="3.30.160.60">
    <property type="entry name" value="Classic Zinc Finger"/>
    <property type="match status" value="1"/>
</dbReference>
<gene>
    <name evidence="6" type="ORF">FBUS_08876</name>
</gene>
<reference evidence="6" key="1">
    <citation type="submission" date="2019-05" db="EMBL/GenBank/DDBJ databases">
        <title>Annotation for the trematode Fasciolopsis buski.</title>
        <authorList>
            <person name="Choi Y.-J."/>
        </authorList>
    </citation>
    <scope>NUCLEOTIDE SEQUENCE</scope>
    <source>
        <strain evidence="6">HT</strain>
        <tissue evidence="6">Whole worm</tissue>
    </source>
</reference>
<dbReference type="OrthoDB" id="434647at2759"/>
<dbReference type="Pfam" id="PF12171">
    <property type="entry name" value="zf-C2H2_jaz"/>
    <property type="match status" value="1"/>
</dbReference>
<comment type="caution">
    <text evidence="6">The sequence shown here is derived from an EMBL/GenBank/DDBJ whole genome shotgun (WGS) entry which is preliminary data.</text>
</comment>
<dbReference type="SUPFAM" id="SSF57667">
    <property type="entry name" value="beta-beta-alpha zinc fingers"/>
    <property type="match status" value="1"/>
</dbReference>
<evidence type="ECO:0000256" key="2">
    <source>
        <dbReference type="ARBA" id="ARBA00022771"/>
    </source>
</evidence>
<protein>
    <recommendedName>
        <fullName evidence="5">Zinc finger double-stranded RNA binding domain-containing protein</fullName>
    </recommendedName>
</protein>
<keyword evidence="7" id="KW-1185">Reference proteome</keyword>
<evidence type="ECO:0000313" key="7">
    <source>
        <dbReference type="Proteomes" id="UP000728185"/>
    </source>
</evidence>
<dbReference type="AlphaFoldDB" id="A0A8E0RNP3"/>
<accession>A0A8E0RNP3</accession>
<keyword evidence="3" id="KW-0862">Zinc</keyword>
<evidence type="ECO:0000313" key="6">
    <source>
        <dbReference type="EMBL" id="KAA0183548.1"/>
    </source>
</evidence>
<dbReference type="InterPro" id="IPR036236">
    <property type="entry name" value="Znf_C2H2_sf"/>
</dbReference>
<dbReference type="GO" id="GO:0008270">
    <property type="term" value="F:zinc ion binding"/>
    <property type="evidence" value="ECO:0007669"/>
    <property type="project" value="UniProtKB-KW"/>
</dbReference>
<evidence type="ECO:0000259" key="5">
    <source>
        <dbReference type="Pfam" id="PF12171"/>
    </source>
</evidence>
<dbReference type="EMBL" id="LUCM01011713">
    <property type="protein sequence ID" value="KAA0183548.1"/>
    <property type="molecule type" value="Genomic_DNA"/>
</dbReference>
<evidence type="ECO:0000256" key="3">
    <source>
        <dbReference type="ARBA" id="ARBA00022833"/>
    </source>
</evidence>
<feature type="compositionally biased region" description="Polar residues" evidence="4">
    <location>
        <begin position="1"/>
        <end position="12"/>
    </location>
</feature>
<keyword evidence="1" id="KW-0479">Metal-binding</keyword>
<organism evidence="6 7">
    <name type="scientific">Fasciolopsis buskii</name>
    <dbReference type="NCBI Taxonomy" id="27845"/>
    <lineage>
        <taxon>Eukaryota</taxon>
        <taxon>Metazoa</taxon>
        <taxon>Spiralia</taxon>
        <taxon>Lophotrochozoa</taxon>
        <taxon>Platyhelminthes</taxon>
        <taxon>Trematoda</taxon>
        <taxon>Digenea</taxon>
        <taxon>Plagiorchiida</taxon>
        <taxon>Echinostomata</taxon>
        <taxon>Echinostomatoidea</taxon>
        <taxon>Fasciolidae</taxon>
        <taxon>Fasciolopsis</taxon>
    </lineage>
</organism>
<proteinExistence type="predicted"/>
<evidence type="ECO:0000256" key="4">
    <source>
        <dbReference type="SAM" id="MobiDB-lite"/>
    </source>
</evidence>
<dbReference type="InterPro" id="IPR022755">
    <property type="entry name" value="Znf_C2H2_jaz"/>
</dbReference>